<comment type="cofactor">
    <cofactor evidence="1">
        <name>pyridoxal 5'-phosphate</name>
        <dbReference type="ChEBI" id="CHEBI:597326"/>
    </cofactor>
</comment>
<proteinExistence type="predicted"/>
<dbReference type="EC" id="2.6.1.11" evidence="4"/>
<dbReference type="Gene3D" id="3.90.1150.10">
    <property type="entry name" value="Aspartate Aminotransferase, domain 1"/>
    <property type="match status" value="1"/>
</dbReference>
<dbReference type="InterPro" id="IPR005814">
    <property type="entry name" value="Aminotrans_3"/>
</dbReference>
<evidence type="ECO:0000256" key="3">
    <source>
        <dbReference type="ARBA" id="ARBA00022898"/>
    </source>
</evidence>
<dbReference type="InterPro" id="IPR015422">
    <property type="entry name" value="PyrdxlP-dep_Trfase_small"/>
</dbReference>
<dbReference type="Gene3D" id="3.40.640.10">
    <property type="entry name" value="Type I PLP-dependent aspartate aminotransferase-like (Major domain)"/>
    <property type="match status" value="1"/>
</dbReference>
<evidence type="ECO:0000313" key="4">
    <source>
        <dbReference type="EMBL" id="UUP18069.1"/>
    </source>
</evidence>
<reference evidence="4 5" key="1">
    <citation type="submission" date="2018-07" db="EMBL/GenBank/DDBJ databases">
        <title>Genome sequence of Nitratireductor thuwali#1536.</title>
        <authorList>
            <person name="Michoud G."/>
            <person name="Merlino G."/>
            <person name="Sefrji F.O."/>
            <person name="Daffonchio D."/>
        </authorList>
    </citation>
    <scope>NUCLEOTIDE SEQUENCE [LARGE SCALE GENOMIC DNA]</scope>
    <source>
        <strain evidence="5">Nit1536</strain>
    </source>
</reference>
<dbReference type="EMBL" id="CP030941">
    <property type="protein sequence ID" value="UUP18069.1"/>
    <property type="molecule type" value="Genomic_DNA"/>
</dbReference>
<dbReference type="GO" id="GO:0003992">
    <property type="term" value="F:N2-acetyl-L-ornithine:2-oxoglutarate 5-aminotransferase activity"/>
    <property type="evidence" value="ECO:0007669"/>
    <property type="project" value="UniProtKB-EC"/>
</dbReference>
<dbReference type="Pfam" id="PF00202">
    <property type="entry name" value="Aminotran_3"/>
    <property type="match status" value="1"/>
</dbReference>
<keyword evidence="2 4" id="KW-0032">Aminotransferase</keyword>
<keyword evidence="5" id="KW-1185">Reference proteome</keyword>
<name>A0ABY5MLB6_9HYPH</name>
<dbReference type="SUPFAM" id="SSF53383">
    <property type="entry name" value="PLP-dependent transferases"/>
    <property type="match status" value="1"/>
</dbReference>
<accession>A0ABY5MLB6</accession>
<evidence type="ECO:0000256" key="1">
    <source>
        <dbReference type="ARBA" id="ARBA00001933"/>
    </source>
</evidence>
<dbReference type="InterPro" id="IPR050103">
    <property type="entry name" value="Class-III_PLP-dep_AT"/>
</dbReference>
<dbReference type="Proteomes" id="UP001342418">
    <property type="component" value="Chromosome"/>
</dbReference>
<dbReference type="InterPro" id="IPR015424">
    <property type="entry name" value="PyrdxlP-dep_Trfase"/>
</dbReference>
<keyword evidence="3" id="KW-0663">Pyridoxal phosphate</keyword>
<evidence type="ECO:0000256" key="2">
    <source>
        <dbReference type="ARBA" id="ARBA00022576"/>
    </source>
</evidence>
<gene>
    <name evidence="4" type="primary">argD_1</name>
    <name evidence="4" type="ORF">NTH_02547</name>
</gene>
<organism evidence="4 5">
    <name type="scientific">Nitratireductor thuwali</name>
    <dbReference type="NCBI Taxonomy" id="2267699"/>
    <lineage>
        <taxon>Bacteria</taxon>
        <taxon>Pseudomonadati</taxon>
        <taxon>Pseudomonadota</taxon>
        <taxon>Alphaproteobacteria</taxon>
        <taxon>Hyphomicrobiales</taxon>
        <taxon>Phyllobacteriaceae</taxon>
        <taxon>Nitratireductor</taxon>
    </lineage>
</organism>
<protein>
    <submittedName>
        <fullName evidence="4">Acetylornithine aminotransferase</fullName>
        <ecNumber evidence="4">2.6.1.11</ecNumber>
    </submittedName>
</protein>
<dbReference type="InterPro" id="IPR015421">
    <property type="entry name" value="PyrdxlP-dep_Trfase_major"/>
</dbReference>
<keyword evidence="4" id="KW-0808">Transferase</keyword>
<evidence type="ECO:0000313" key="5">
    <source>
        <dbReference type="Proteomes" id="UP001342418"/>
    </source>
</evidence>
<dbReference type="PANTHER" id="PTHR11986:SF113">
    <property type="entry name" value="SUCCINYLORNITHINE TRANSAMINASE"/>
    <property type="match status" value="1"/>
</dbReference>
<dbReference type="PANTHER" id="PTHR11986">
    <property type="entry name" value="AMINOTRANSFERASE CLASS III"/>
    <property type="match status" value="1"/>
</dbReference>
<sequence>MSTAALYDTFARLPLAFEKGEGTWLIAHDGTRYLDFAAGIAVNSLGHAHPHLVAALVGQAGKLWHTSNLYEIPGQQRLGERLAENTFADKVFFTNSGAEALEAAIKTARRHHFVNGEENRYRIITFEGAFHGRTLATIAAGGRRNIWRASVRRSRASTKCPSVT</sequence>